<sequence length="210" mass="23982">DHMNNGILYHTKDDIEFTLPSNECVIDVLPVVRYVNEDNIFEDDKHENEPGTFFVVENADDNIFEDNNPESESNILTVIRNVEDNIHKSEDSENKPKDSPLKEIYIGQTFTSFECLNKLISSCWYSEESLAIFEKIQGSSVQVIQNKDEPLPTSTFQALERICEQETNIRNAIELDSKKVSYGCSLRLCKKALNIAIKNSSNNVLEDILQ</sequence>
<protein>
    <submittedName>
        <fullName evidence="1">12258_t:CDS:1</fullName>
    </submittedName>
</protein>
<reference evidence="1" key="1">
    <citation type="submission" date="2021-06" db="EMBL/GenBank/DDBJ databases">
        <authorList>
            <person name="Kallberg Y."/>
            <person name="Tangrot J."/>
            <person name="Rosling A."/>
        </authorList>
    </citation>
    <scope>NUCLEOTIDE SEQUENCE</scope>
    <source>
        <strain evidence="1">28 12/20/2015</strain>
    </source>
</reference>
<organism evidence="1 2">
    <name type="scientific">Cetraspora pellucida</name>
    <dbReference type="NCBI Taxonomy" id="1433469"/>
    <lineage>
        <taxon>Eukaryota</taxon>
        <taxon>Fungi</taxon>
        <taxon>Fungi incertae sedis</taxon>
        <taxon>Mucoromycota</taxon>
        <taxon>Glomeromycotina</taxon>
        <taxon>Glomeromycetes</taxon>
        <taxon>Diversisporales</taxon>
        <taxon>Gigasporaceae</taxon>
        <taxon>Cetraspora</taxon>
    </lineage>
</organism>
<comment type="caution">
    <text evidence="1">The sequence shown here is derived from an EMBL/GenBank/DDBJ whole genome shotgun (WGS) entry which is preliminary data.</text>
</comment>
<dbReference type="Proteomes" id="UP000789366">
    <property type="component" value="Unassembled WGS sequence"/>
</dbReference>
<evidence type="ECO:0000313" key="1">
    <source>
        <dbReference type="EMBL" id="CAG8640956.1"/>
    </source>
</evidence>
<name>A0ACA9N9H4_9GLOM</name>
<accession>A0ACA9N9H4</accession>
<proteinExistence type="predicted"/>
<gene>
    <name evidence="1" type="ORF">SPELUC_LOCUS8566</name>
</gene>
<evidence type="ECO:0000313" key="2">
    <source>
        <dbReference type="Proteomes" id="UP000789366"/>
    </source>
</evidence>
<keyword evidence="2" id="KW-1185">Reference proteome</keyword>
<feature type="non-terminal residue" evidence="1">
    <location>
        <position position="1"/>
    </location>
</feature>
<dbReference type="EMBL" id="CAJVPW010013022">
    <property type="protein sequence ID" value="CAG8640956.1"/>
    <property type="molecule type" value="Genomic_DNA"/>
</dbReference>